<proteinExistence type="predicted"/>
<comment type="caution">
    <text evidence="1">The sequence shown here is derived from an EMBL/GenBank/DDBJ whole genome shotgun (WGS) entry which is preliminary data.</text>
</comment>
<protein>
    <submittedName>
        <fullName evidence="1">Uncharacterized protein</fullName>
    </submittedName>
</protein>
<dbReference type="EMBL" id="QXXQ01000005">
    <property type="protein sequence ID" value="RID91875.1"/>
    <property type="molecule type" value="Genomic_DNA"/>
</dbReference>
<organism evidence="1 2">
    <name type="scientific">Gemmobacter lutimaris</name>
    <dbReference type="NCBI Taxonomy" id="2306023"/>
    <lineage>
        <taxon>Bacteria</taxon>
        <taxon>Pseudomonadati</taxon>
        <taxon>Pseudomonadota</taxon>
        <taxon>Alphaproteobacteria</taxon>
        <taxon>Rhodobacterales</taxon>
        <taxon>Paracoccaceae</taxon>
        <taxon>Gemmobacter</taxon>
    </lineage>
</organism>
<reference evidence="1 2" key="1">
    <citation type="submission" date="2018-09" db="EMBL/GenBank/DDBJ databases">
        <title>Gemmobacter lutimaris sp. nov., a marine bacterium isolated from tidal flat.</title>
        <authorList>
            <person name="Lee D.W."/>
            <person name="Yoo Y."/>
            <person name="Kim J.-J."/>
            <person name="Kim B.S."/>
        </authorList>
    </citation>
    <scope>NUCLEOTIDE SEQUENCE [LARGE SCALE GENOMIC DNA]</scope>
    <source>
        <strain evidence="1 2">YJ-T1-11</strain>
    </source>
</reference>
<sequence length="74" mass="8431">MSVERYSDTVALVCDACGVTTPRRDADEFQDLVDEAKADGWRVTRRDGVWQHHCDACDEETSALDQARRKFGLR</sequence>
<dbReference type="Proteomes" id="UP000266649">
    <property type="component" value="Unassembled WGS sequence"/>
</dbReference>
<dbReference type="OrthoDB" id="8100969at2"/>
<gene>
    <name evidence="1" type="ORF">D2N39_11600</name>
</gene>
<keyword evidence="2" id="KW-1185">Reference proteome</keyword>
<evidence type="ECO:0000313" key="1">
    <source>
        <dbReference type="EMBL" id="RID91875.1"/>
    </source>
</evidence>
<dbReference type="RefSeq" id="WP_119134936.1">
    <property type="nucleotide sequence ID" value="NZ_QXXQ01000005.1"/>
</dbReference>
<name>A0A398BN01_9RHOB</name>
<accession>A0A398BN01</accession>
<dbReference type="AlphaFoldDB" id="A0A398BN01"/>
<evidence type="ECO:0000313" key="2">
    <source>
        <dbReference type="Proteomes" id="UP000266649"/>
    </source>
</evidence>